<accession>A0A2M7R5Y9</accession>
<dbReference type="GO" id="GO:0051745">
    <property type="term" value="F:4-hydroxy-3-methylbut-2-enyl diphosphate reductase activity"/>
    <property type="evidence" value="ECO:0007669"/>
    <property type="project" value="InterPro"/>
</dbReference>
<keyword evidence="2" id="KW-0004">4Fe-4S</keyword>
<keyword evidence="4" id="KW-0408">Iron</keyword>
<evidence type="ECO:0000313" key="7">
    <source>
        <dbReference type="Proteomes" id="UP000230767"/>
    </source>
</evidence>
<evidence type="ECO:0000256" key="5">
    <source>
        <dbReference type="ARBA" id="ARBA00023014"/>
    </source>
</evidence>
<name>A0A2M7R5Y9_9BACT</name>
<keyword evidence="5" id="KW-0411">Iron-sulfur</keyword>
<evidence type="ECO:0000256" key="4">
    <source>
        <dbReference type="ARBA" id="ARBA00023004"/>
    </source>
</evidence>
<dbReference type="InterPro" id="IPR003451">
    <property type="entry name" value="LytB/IspH"/>
</dbReference>
<dbReference type="Gene3D" id="3.40.50.11270">
    <property type="match status" value="1"/>
</dbReference>
<dbReference type="GO" id="GO:0051539">
    <property type="term" value="F:4 iron, 4 sulfur cluster binding"/>
    <property type="evidence" value="ECO:0007669"/>
    <property type="project" value="UniProtKB-KW"/>
</dbReference>
<dbReference type="Pfam" id="PF02401">
    <property type="entry name" value="LYTB"/>
    <property type="match status" value="1"/>
</dbReference>
<reference evidence="7" key="1">
    <citation type="submission" date="2017-09" db="EMBL/GenBank/DDBJ databases">
        <title>Depth-based differentiation of microbial function through sediment-hosted aquifers and enrichment of novel symbionts in the deep terrestrial subsurface.</title>
        <authorList>
            <person name="Probst A.J."/>
            <person name="Ladd B."/>
            <person name="Jarett J.K."/>
            <person name="Geller-Mcgrath D.E."/>
            <person name="Sieber C.M.K."/>
            <person name="Emerson J.B."/>
            <person name="Anantharaman K."/>
            <person name="Thomas B.C."/>
            <person name="Malmstrom R."/>
            <person name="Stieglmeier M."/>
            <person name="Klingl A."/>
            <person name="Woyke T."/>
            <person name="Ryan C.M."/>
            <person name="Banfield J.F."/>
        </authorList>
    </citation>
    <scope>NUCLEOTIDE SEQUENCE [LARGE SCALE GENOMIC DNA]</scope>
</reference>
<protein>
    <submittedName>
        <fullName evidence="6">4-hydroxy-3-methylbut-2-enyl diphosphate reductase</fullName>
    </submittedName>
</protein>
<dbReference type="GO" id="GO:0050992">
    <property type="term" value="P:dimethylallyl diphosphate biosynthetic process"/>
    <property type="evidence" value="ECO:0007669"/>
    <property type="project" value="InterPro"/>
</dbReference>
<dbReference type="PANTHER" id="PTHR30426:SF0">
    <property type="entry name" value="4-HYDROXY-3-METHYLBUT-2-ENYL DIPHOSPHATE REDUCTASE"/>
    <property type="match status" value="1"/>
</dbReference>
<dbReference type="Gene3D" id="3.40.1010.20">
    <property type="entry name" value="4-hydroxy-3-methylbut-2-enyl diphosphate reductase, catalytic domain"/>
    <property type="match status" value="2"/>
</dbReference>
<evidence type="ECO:0000313" key="6">
    <source>
        <dbReference type="EMBL" id="PIY88832.1"/>
    </source>
</evidence>
<evidence type="ECO:0000256" key="2">
    <source>
        <dbReference type="ARBA" id="ARBA00022485"/>
    </source>
</evidence>
<dbReference type="CDD" id="cd13944">
    <property type="entry name" value="lytB_ispH"/>
    <property type="match status" value="1"/>
</dbReference>
<keyword evidence="3" id="KW-0479">Metal-binding</keyword>
<dbReference type="EMBL" id="PFLW01000065">
    <property type="protein sequence ID" value="PIY88832.1"/>
    <property type="molecule type" value="Genomic_DNA"/>
</dbReference>
<comment type="cofactor">
    <cofactor evidence="1">
        <name>[4Fe-4S] cluster</name>
        <dbReference type="ChEBI" id="CHEBI:49883"/>
    </cofactor>
</comment>
<dbReference type="AlphaFoldDB" id="A0A2M7R5Y9"/>
<organism evidence="6 7">
    <name type="scientific">Candidatus Nealsonbacteria bacterium CG_4_10_14_0_8_um_filter_37_14</name>
    <dbReference type="NCBI Taxonomy" id="1974684"/>
    <lineage>
        <taxon>Bacteria</taxon>
        <taxon>Candidatus Nealsoniibacteriota</taxon>
    </lineage>
</organism>
<comment type="caution">
    <text evidence="6">The sequence shown here is derived from an EMBL/GenBank/DDBJ whole genome shotgun (WGS) entry which is preliminary data.</text>
</comment>
<evidence type="ECO:0000256" key="3">
    <source>
        <dbReference type="ARBA" id="ARBA00022723"/>
    </source>
</evidence>
<sequence length="315" mass="35257">MKIVFAKNIGFCSGVKRAMAIAKDSLKKDPKPVQFLGYLIHNEEVIKSLKEKGGKFVFSQKLVKPGTLITGAHGEVDLSLVKNQRFLSLAKNKHILIKKTTCPLVKNAQNKANLLFKEGYQVIIIGEKNHPETRGIKSYTENRAIVIENENQAKDLPKFKKLGVVSQTTQALDNINRILKILRNKTKKLKWFNTICPKVIIRQKELSQILKEVCGILVIGSPSSSNTNHLIEMVKKSKKPLWWINSLGELKKINPRTRAKLGAGLVQNRSKTSGSGLGDINSLGVVSGTSAPDWEIKKIKNWLKSNENCSRWISK</sequence>
<dbReference type="NCBIfam" id="TIGR00216">
    <property type="entry name" value="ispH_lytB"/>
    <property type="match status" value="1"/>
</dbReference>
<evidence type="ECO:0000256" key="1">
    <source>
        <dbReference type="ARBA" id="ARBA00001966"/>
    </source>
</evidence>
<dbReference type="Proteomes" id="UP000230767">
    <property type="component" value="Unassembled WGS sequence"/>
</dbReference>
<dbReference type="GO" id="GO:0046872">
    <property type="term" value="F:metal ion binding"/>
    <property type="evidence" value="ECO:0007669"/>
    <property type="project" value="UniProtKB-KW"/>
</dbReference>
<proteinExistence type="predicted"/>
<dbReference type="PANTHER" id="PTHR30426">
    <property type="entry name" value="4-HYDROXY-3-METHYLBUT-2-ENYL DIPHOSPHATE REDUCTASE"/>
    <property type="match status" value="1"/>
</dbReference>
<dbReference type="GO" id="GO:0019288">
    <property type="term" value="P:isopentenyl diphosphate biosynthetic process, methylerythritol 4-phosphate pathway"/>
    <property type="evidence" value="ECO:0007669"/>
    <property type="project" value="InterPro"/>
</dbReference>
<gene>
    <name evidence="6" type="primary">ispH</name>
    <name evidence="6" type="ORF">COY73_02640</name>
</gene>